<evidence type="ECO:0000313" key="1">
    <source>
        <dbReference type="EMBL" id="CAB4185983.1"/>
    </source>
</evidence>
<organism evidence="2">
    <name type="scientific">uncultured Caudovirales phage</name>
    <dbReference type="NCBI Taxonomy" id="2100421"/>
    <lineage>
        <taxon>Viruses</taxon>
        <taxon>Duplodnaviria</taxon>
        <taxon>Heunggongvirae</taxon>
        <taxon>Uroviricota</taxon>
        <taxon>Caudoviricetes</taxon>
        <taxon>Peduoviridae</taxon>
        <taxon>Maltschvirus</taxon>
        <taxon>Maltschvirus maltsch</taxon>
    </lineage>
</organism>
<dbReference type="EMBL" id="LR797083">
    <property type="protein sequence ID" value="CAB4185983.1"/>
    <property type="molecule type" value="Genomic_DNA"/>
</dbReference>
<accession>A0A6J5SPL1</accession>
<proteinExistence type="predicted"/>
<sequence length="411" mass="44589">MITAITVNGAALDLTGVEYRVTVSHGRNDITSTPAASDASLSLFGFATIPVEVSDLVVIEAYSVTRFTGRVSDVLLTHDYNPVGPINFVGRLDVTLIGNLALLGLAFVGDSGYPRELLTDRVDNILTDAGVTFANNSDPLMTQEALHAQAGGYAALDLLTALCTETGATLADLPDGNVLFESYSRRGYGYNPAHWFDLDPTDTWPDIPFIWADVYDRVDAAPLTVAIPQQSTAWAPTWRSTNQTILNDVTVVYGSAGNQDKNDTDPASIAVHGRRAFTLTTKLHKATDAQTRASEIVRAQSEPRYAMANVQVLMETLTEPTLSDVLDLISGSRVNLDNTPQPSPIEDYTGVVEGWSETYTPGQHTLTLSLSDPRFSYLMVKWNEISPTLVWSAVDPTVQWYNVVLASDLVA</sequence>
<protein>
    <submittedName>
        <fullName evidence="2">Uncharacterized protein</fullName>
    </submittedName>
</protein>
<reference evidence="2" key="1">
    <citation type="submission" date="2020-05" db="EMBL/GenBank/DDBJ databases">
        <authorList>
            <person name="Chiriac C."/>
            <person name="Salcher M."/>
            <person name="Ghai R."/>
            <person name="Kavagutti S V."/>
        </authorList>
    </citation>
    <scope>NUCLEOTIDE SEQUENCE</scope>
</reference>
<evidence type="ECO:0000313" key="2">
    <source>
        <dbReference type="EMBL" id="CAB4217185.1"/>
    </source>
</evidence>
<name>A0A6J5SPL1_9CAUD</name>
<dbReference type="EMBL" id="LR797439">
    <property type="protein sequence ID" value="CAB4217185.1"/>
    <property type="molecule type" value="Genomic_DNA"/>
</dbReference>
<gene>
    <name evidence="1" type="ORF">UFOVP1143_24</name>
    <name evidence="2" type="ORF">UFOVP1504_18</name>
</gene>